<dbReference type="InterPro" id="IPR001138">
    <property type="entry name" value="Zn2Cys6_DnaBD"/>
</dbReference>
<dbReference type="GO" id="GO:0000981">
    <property type="term" value="F:DNA-binding transcription factor activity, RNA polymerase II-specific"/>
    <property type="evidence" value="ECO:0007669"/>
    <property type="project" value="InterPro"/>
</dbReference>
<dbReference type="Pfam" id="PF00172">
    <property type="entry name" value="Zn_clus"/>
    <property type="match status" value="1"/>
</dbReference>
<evidence type="ECO:0000313" key="3">
    <source>
        <dbReference type="EMBL" id="OAA59121.1"/>
    </source>
</evidence>
<dbReference type="GO" id="GO:0003677">
    <property type="term" value="F:DNA binding"/>
    <property type="evidence" value="ECO:0007669"/>
    <property type="project" value="UniProtKB-KW"/>
</dbReference>
<keyword evidence="4" id="KW-1185">Reference proteome</keyword>
<protein>
    <submittedName>
        <fullName evidence="3">Zn(2)-C6 fungal-type DNA-binding domain protein</fullName>
    </submittedName>
</protein>
<gene>
    <name evidence="3" type="ORF">SPI_06323</name>
</gene>
<keyword evidence="3" id="KW-0238">DNA-binding</keyword>
<dbReference type="PANTHER" id="PTHR38791">
    <property type="entry name" value="ZN(II)2CYS6 TRANSCRIPTION FACTOR (EUROFUNG)-RELATED-RELATED"/>
    <property type="match status" value="1"/>
</dbReference>
<name>A0A167S0T7_9HYPO</name>
<dbReference type="PANTHER" id="PTHR38791:SF1">
    <property type="entry name" value="TRANSCRIPTION FACTOR, PUTATIVE-RELATED"/>
    <property type="match status" value="1"/>
</dbReference>
<dbReference type="OrthoDB" id="5429770at2759"/>
<dbReference type="CDD" id="cd00067">
    <property type="entry name" value="GAL4"/>
    <property type="match status" value="1"/>
</dbReference>
<dbReference type="GO" id="GO:0008270">
    <property type="term" value="F:zinc ion binding"/>
    <property type="evidence" value="ECO:0007669"/>
    <property type="project" value="InterPro"/>
</dbReference>
<evidence type="ECO:0000256" key="1">
    <source>
        <dbReference type="ARBA" id="ARBA00023242"/>
    </source>
</evidence>
<reference evidence="3 4" key="1">
    <citation type="journal article" date="2016" name="Genome Biol. Evol.">
        <title>Divergent and convergent evolution of fungal pathogenicity.</title>
        <authorList>
            <person name="Shang Y."/>
            <person name="Xiao G."/>
            <person name="Zheng P."/>
            <person name="Cen K."/>
            <person name="Zhan S."/>
            <person name="Wang C."/>
        </authorList>
    </citation>
    <scope>NUCLEOTIDE SEQUENCE [LARGE SCALE GENOMIC DNA]</scope>
    <source>
        <strain evidence="3 4">RCEF 264</strain>
    </source>
</reference>
<feature type="domain" description="Zn(2)-C6 fungal-type" evidence="2">
    <location>
        <begin position="10"/>
        <end position="39"/>
    </location>
</feature>
<dbReference type="SUPFAM" id="SSF57701">
    <property type="entry name" value="Zn2/Cys6 DNA-binding domain"/>
    <property type="match status" value="1"/>
</dbReference>
<dbReference type="InterPro" id="IPR053175">
    <property type="entry name" value="DHMBA_Reg_Transcription_Factor"/>
</dbReference>
<comment type="caution">
    <text evidence="3">The sequence shown here is derived from an EMBL/GenBank/DDBJ whole genome shotgun (WGS) entry which is preliminary data.</text>
</comment>
<dbReference type="PROSITE" id="PS50048">
    <property type="entry name" value="ZN2_CY6_FUNGAL_2"/>
    <property type="match status" value="1"/>
</dbReference>
<dbReference type="AlphaFoldDB" id="A0A167S0T7"/>
<organism evidence="3 4">
    <name type="scientific">Niveomyces insectorum RCEF 264</name>
    <dbReference type="NCBI Taxonomy" id="1081102"/>
    <lineage>
        <taxon>Eukaryota</taxon>
        <taxon>Fungi</taxon>
        <taxon>Dikarya</taxon>
        <taxon>Ascomycota</taxon>
        <taxon>Pezizomycotina</taxon>
        <taxon>Sordariomycetes</taxon>
        <taxon>Hypocreomycetidae</taxon>
        <taxon>Hypocreales</taxon>
        <taxon>Cordycipitaceae</taxon>
        <taxon>Niveomyces</taxon>
    </lineage>
</organism>
<sequence>MVNKGRPSRDCLHCRRRKLRCDLQKNGCGQCKRGHLVCTGYRDADQLIFRDETQQTAARAARQWCQRRQQQQQQPHTQQASSSSSTVALSVPRLQVAWDARARHAFFAHYVFGFSRSYDMLAPLYAQASADGPLAASVDAVSLAFFALQHATPHTHLPPAVQVLINERYLVALRGLARAVSRPETAAADATLQTALLLDLYEKLLLHRESPRPSSEHLMLLSLLPSSSTTWMSHIQGAMSLARLRGPRNTATPIARRLASRLVLTLIISYAAANVRVPDSVRAFHQELSQYHPMEPKWAITELVIDIVNLHADTHEEEERDKKGRDAAGRTARILARLEDVEARFLAVENALPRTWQATRVHLDDPTTRRDALGVLPPDGGVPLLAPYYDVDADHFVTQVRNVGRTLRLYINRRIQQLVGGAGPRAEQAARVARDMCLAICASVPQYLLPGARPENGTPFALLQTLQCYTLIKPIYTVGKVADDPRIRTWAVAVLDYIAQHGAVRVAKHVAAILTTAPETSEWTVYAMLGGYALAA</sequence>
<dbReference type="SMART" id="SM00066">
    <property type="entry name" value="GAL4"/>
    <property type="match status" value="1"/>
</dbReference>
<evidence type="ECO:0000259" key="2">
    <source>
        <dbReference type="PROSITE" id="PS50048"/>
    </source>
</evidence>
<dbReference type="Gene3D" id="4.10.240.10">
    <property type="entry name" value="Zn(2)-C6 fungal-type DNA-binding domain"/>
    <property type="match status" value="1"/>
</dbReference>
<dbReference type="EMBL" id="AZHD01000011">
    <property type="protein sequence ID" value="OAA59121.1"/>
    <property type="molecule type" value="Genomic_DNA"/>
</dbReference>
<proteinExistence type="predicted"/>
<dbReference type="STRING" id="1081102.A0A167S0T7"/>
<dbReference type="Proteomes" id="UP000076874">
    <property type="component" value="Unassembled WGS sequence"/>
</dbReference>
<accession>A0A167S0T7</accession>
<evidence type="ECO:0000313" key="4">
    <source>
        <dbReference type="Proteomes" id="UP000076874"/>
    </source>
</evidence>
<keyword evidence="1" id="KW-0539">Nucleus</keyword>
<dbReference type="InterPro" id="IPR036864">
    <property type="entry name" value="Zn2-C6_fun-type_DNA-bd_sf"/>
</dbReference>